<name>A0A533Q917_9BACT</name>
<protein>
    <submittedName>
        <fullName evidence="1">Uncharacterized protein</fullName>
    </submittedName>
</protein>
<dbReference type="EMBL" id="SULG01000061">
    <property type="protein sequence ID" value="TLD41125.1"/>
    <property type="molecule type" value="Genomic_DNA"/>
</dbReference>
<accession>A0A533Q917</accession>
<evidence type="ECO:0000313" key="2">
    <source>
        <dbReference type="Proteomes" id="UP000319783"/>
    </source>
</evidence>
<organism evidence="1 2">
    <name type="scientific">Candidatus Jettenia ecosi</name>
    <dbReference type="NCBI Taxonomy" id="2494326"/>
    <lineage>
        <taxon>Bacteria</taxon>
        <taxon>Pseudomonadati</taxon>
        <taxon>Planctomycetota</taxon>
        <taxon>Candidatus Brocadiia</taxon>
        <taxon>Candidatus Brocadiales</taxon>
        <taxon>Candidatus Brocadiaceae</taxon>
        <taxon>Candidatus Jettenia</taxon>
    </lineage>
</organism>
<dbReference type="AlphaFoldDB" id="A0A533Q917"/>
<dbReference type="Proteomes" id="UP000319783">
    <property type="component" value="Unassembled WGS sequence"/>
</dbReference>
<comment type="caution">
    <text evidence="1">The sequence shown here is derived from an EMBL/GenBank/DDBJ whole genome shotgun (WGS) entry which is preliminary data.</text>
</comment>
<evidence type="ECO:0000313" key="1">
    <source>
        <dbReference type="EMBL" id="TLD41125.1"/>
    </source>
</evidence>
<gene>
    <name evidence="1" type="ORF">JETT_2590</name>
</gene>
<sequence>MLGATGRVCMPASKRGWWNWAKTTTVEYLLRHSLSKIDSQHFWDLMDALPMESVAKTERELVEKILKLYHF</sequence>
<reference evidence="1 2" key="1">
    <citation type="submission" date="2019-04" db="EMBL/GenBank/DDBJ databases">
        <title>Genome of a novel bacterium Candidatus Jettenia ecosi reconstructed from metagenome of an anammox bioreactor.</title>
        <authorList>
            <person name="Mardanov A.V."/>
            <person name="Beletsky A.V."/>
            <person name="Ravin N.V."/>
            <person name="Botchkova E.A."/>
            <person name="Litti Y.V."/>
            <person name="Nozhevnikova A.N."/>
        </authorList>
    </citation>
    <scope>NUCLEOTIDE SEQUENCE [LARGE SCALE GENOMIC DNA]</scope>
    <source>
        <strain evidence="1">J2</strain>
    </source>
</reference>
<proteinExistence type="predicted"/>